<dbReference type="InterPro" id="IPR012349">
    <property type="entry name" value="Split_barrel_FMN-bd"/>
</dbReference>
<comment type="cofactor">
    <cofactor evidence="1">
        <name>FMN</name>
        <dbReference type="ChEBI" id="CHEBI:58210"/>
    </cofactor>
</comment>
<evidence type="ECO:0000259" key="5">
    <source>
        <dbReference type="SMART" id="SM00903"/>
    </source>
</evidence>
<dbReference type="SMART" id="SM00903">
    <property type="entry name" value="Flavin_Reduct"/>
    <property type="match status" value="1"/>
</dbReference>
<evidence type="ECO:0000313" key="7">
    <source>
        <dbReference type="Proteomes" id="UP000019276"/>
    </source>
</evidence>
<evidence type="ECO:0000313" key="6">
    <source>
        <dbReference type="EMBL" id="EWH09050.1"/>
    </source>
</evidence>
<dbReference type="SUPFAM" id="SSF50475">
    <property type="entry name" value="FMN-binding split barrel"/>
    <property type="match status" value="1"/>
</dbReference>
<dbReference type="PATRIC" id="fig|1328313.3.peg.2915"/>
<dbReference type="GO" id="GO:0010181">
    <property type="term" value="F:FMN binding"/>
    <property type="evidence" value="ECO:0007669"/>
    <property type="project" value="InterPro"/>
</dbReference>
<comment type="caution">
    <text evidence="6">The sequence shown here is derived from an EMBL/GenBank/DDBJ whole genome shotgun (WGS) entry which is preliminary data.</text>
</comment>
<evidence type="ECO:0000256" key="3">
    <source>
        <dbReference type="ARBA" id="ARBA00022643"/>
    </source>
</evidence>
<feature type="domain" description="Flavin reductase like" evidence="5">
    <location>
        <begin position="19"/>
        <end position="170"/>
    </location>
</feature>
<dbReference type="PANTHER" id="PTHR33798">
    <property type="entry name" value="FLAVOPROTEIN OXYGENASE"/>
    <property type="match status" value="1"/>
</dbReference>
<evidence type="ECO:0000256" key="2">
    <source>
        <dbReference type="ARBA" id="ARBA00022630"/>
    </source>
</evidence>
<keyword evidence="2" id="KW-0285">Flavoprotein</keyword>
<evidence type="ECO:0000256" key="4">
    <source>
        <dbReference type="ARBA" id="ARBA00038054"/>
    </source>
</evidence>
<dbReference type="InterPro" id="IPR002563">
    <property type="entry name" value="Flavin_Rdtase-like_dom"/>
</dbReference>
<dbReference type="RefSeq" id="WP_035015515.1">
    <property type="nucleotide sequence ID" value="NZ_ARZY01000030.1"/>
</dbReference>
<dbReference type="GO" id="GO:0016646">
    <property type="term" value="F:oxidoreductase activity, acting on the CH-NH group of donors, NAD or NADP as acceptor"/>
    <property type="evidence" value="ECO:0007669"/>
    <property type="project" value="UniProtKB-ARBA"/>
</dbReference>
<organism evidence="6 7">
    <name type="scientific">Catenovulum agarivorans DS-2</name>
    <dbReference type="NCBI Taxonomy" id="1328313"/>
    <lineage>
        <taxon>Bacteria</taxon>
        <taxon>Pseudomonadati</taxon>
        <taxon>Pseudomonadota</taxon>
        <taxon>Gammaproteobacteria</taxon>
        <taxon>Alteromonadales</taxon>
        <taxon>Alteromonadaceae</taxon>
        <taxon>Catenovulum</taxon>
    </lineage>
</organism>
<dbReference type="PANTHER" id="PTHR33798:SF5">
    <property type="entry name" value="FLAVIN REDUCTASE LIKE DOMAIN-CONTAINING PROTEIN"/>
    <property type="match status" value="1"/>
</dbReference>
<evidence type="ECO:0000256" key="1">
    <source>
        <dbReference type="ARBA" id="ARBA00001917"/>
    </source>
</evidence>
<dbReference type="STRING" id="1328313.DS2_14299"/>
<name>W7QUC6_9ALTE</name>
<dbReference type="Gene3D" id="2.30.110.10">
    <property type="entry name" value="Electron Transport, Fmn-binding Protein, Chain A"/>
    <property type="match status" value="1"/>
</dbReference>
<reference evidence="6 7" key="1">
    <citation type="journal article" date="2014" name="Genome Announc.">
        <title>Draft Genome Sequence of the Agar-Degrading Bacterium Catenovulum sp. Strain DS-2, Isolated from Intestines of Haliotis diversicolor.</title>
        <authorList>
            <person name="Shan D."/>
            <person name="Li X."/>
            <person name="Gu Z."/>
            <person name="Wei G."/>
            <person name="Gao Z."/>
            <person name="Shao Z."/>
        </authorList>
    </citation>
    <scope>NUCLEOTIDE SEQUENCE [LARGE SCALE GENOMIC DNA]</scope>
    <source>
        <strain evidence="6 7">DS-2</strain>
    </source>
</reference>
<keyword evidence="7" id="KW-1185">Reference proteome</keyword>
<sequence>MIIDLAKLSPTEVYFLMTQTVVPRPVAWVLTQHKNQHFNLAPYSYFTAVSSEPPLLMYSGGKKPTGELKDSIANFEYNKQCVVHIASASQVEQMQNSATTLAAEESEIDAYDIETTEFEGFPLPRVKECPIAFGCELHQTTEIGAKPQTLVFVEIKQIYIADDVVGVDAKQRLKTDVLKIDPIARLGGREYANLKEIVLAKG</sequence>
<dbReference type="Pfam" id="PF01613">
    <property type="entry name" value="Flavin_Reduct"/>
    <property type="match status" value="1"/>
</dbReference>
<gene>
    <name evidence="6" type="ORF">DS2_14299</name>
</gene>
<accession>W7QUC6</accession>
<dbReference type="Proteomes" id="UP000019276">
    <property type="component" value="Unassembled WGS sequence"/>
</dbReference>
<dbReference type="AlphaFoldDB" id="W7QUC6"/>
<protein>
    <submittedName>
        <fullName evidence="6">Flavoprotein oxygenase domain-containing protein</fullName>
    </submittedName>
</protein>
<proteinExistence type="inferred from homology"/>
<dbReference type="EMBL" id="ARZY01000030">
    <property type="protein sequence ID" value="EWH09050.1"/>
    <property type="molecule type" value="Genomic_DNA"/>
</dbReference>
<keyword evidence="3" id="KW-0288">FMN</keyword>
<comment type="similarity">
    <text evidence="4">Belongs to the flavoredoxin family.</text>
</comment>
<dbReference type="eggNOG" id="COG1853">
    <property type="taxonomic scope" value="Bacteria"/>
</dbReference>